<gene>
    <name evidence="1" type="ORF">ABT272_03510</name>
</gene>
<dbReference type="Proteomes" id="UP001470023">
    <property type="component" value="Unassembled WGS sequence"/>
</dbReference>
<dbReference type="EMBL" id="JBEPAZ010000002">
    <property type="protein sequence ID" value="MER6426808.1"/>
    <property type="molecule type" value="Genomic_DNA"/>
</dbReference>
<reference evidence="1 2" key="1">
    <citation type="submission" date="2024-06" db="EMBL/GenBank/DDBJ databases">
        <title>The Natural Products Discovery Center: Release of the First 8490 Sequenced Strains for Exploring Actinobacteria Biosynthetic Diversity.</title>
        <authorList>
            <person name="Kalkreuter E."/>
            <person name="Kautsar S.A."/>
            <person name="Yang D."/>
            <person name="Bader C.D."/>
            <person name="Teijaro C.N."/>
            <person name="Fluegel L."/>
            <person name="Davis C.M."/>
            <person name="Simpson J.R."/>
            <person name="Lauterbach L."/>
            <person name="Steele A.D."/>
            <person name="Gui C."/>
            <person name="Meng S."/>
            <person name="Li G."/>
            <person name="Viehrig K."/>
            <person name="Ye F."/>
            <person name="Su P."/>
            <person name="Kiefer A.F."/>
            <person name="Nichols A."/>
            <person name="Cepeda A.J."/>
            <person name="Yan W."/>
            <person name="Fan B."/>
            <person name="Jiang Y."/>
            <person name="Adhikari A."/>
            <person name="Zheng C.-J."/>
            <person name="Schuster L."/>
            <person name="Cowan T.M."/>
            <person name="Smanski M.J."/>
            <person name="Chevrette M.G."/>
            <person name="De Carvalho L.P.S."/>
            <person name="Shen B."/>
        </authorList>
    </citation>
    <scope>NUCLEOTIDE SEQUENCE [LARGE SCALE GENOMIC DNA]</scope>
    <source>
        <strain evidence="1 2">NPDC001166</strain>
    </source>
</reference>
<dbReference type="RefSeq" id="WP_352062781.1">
    <property type="nucleotide sequence ID" value="NZ_JBEPAZ010000002.1"/>
</dbReference>
<sequence>MSTAVPRGRHKVGQAVSLVLMARHRLELPFAFVLNPAARLWSDRLDVPVVHAGALRGAAESRL</sequence>
<comment type="caution">
    <text evidence="1">The sequence shown here is derived from an EMBL/GenBank/DDBJ whole genome shotgun (WGS) entry which is preliminary data.</text>
</comment>
<organism evidence="1 2">
    <name type="scientific">Streptomyces sp. 900105245</name>
    <dbReference type="NCBI Taxonomy" id="3154379"/>
    <lineage>
        <taxon>Bacteria</taxon>
        <taxon>Bacillati</taxon>
        <taxon>Actinomycetota</taxon>
        <taxon>Actinomycetes</taxon>
        <taxon>Kitasatosporales</taxon>
        <taxon>Streptomycetaceae</taxon>
        <taxon>Streptomyces</taxon>
    </lineage>
</organism>
<name>A0ABV1TZC6_9ACTN</name>
<keyword evidence="2" id="KW-1185">Reference proteome</keyword>
<protein>
    <submittedName>
        <fullName evidence="1">Uncharacterized protein</fullName>
    </submittedName>
</protein>
<accession>A0ABV1TZC6</accession>
<proteinExistence type="predicted"/>
<evidence type="ECO:0000313" key="1">
    <source>
        <dbReference type="EMBL" id="MER6426808.1"/>
    </source>
</evidence>
<evidence type="ECO:0000313" key="2">
    <source>
        <dbReference type="Proteomes" id="UP001470023"/>
    </source>
</evidence>